<dbReference type="GO" id="GO:0006826">
    <property type="term" value="P:iron ion transport"/>
    <property type="evidence" value="ECO:0007669"/>
    <property type="project" value="UniProtKB-KW"/>
</dbReference>
<feature type="signal peptide" evidence="13">
    <location>
        <begin position="1"/>
        <end position="22"/>
    </location>
</feature>
<sequence length="796" mass="86003">MTKVKKYSLMIGGLMASQLVLASVASAQTSASSNENELGEIVVTAQKRVQAASDVGLSIVTVGKEALERRDITSALDLVKIVPGLSVASTGNGATIVYTLRGVGFNSANLAATSAVAVYVDEVPLAYPAMTQGIGLDLQRVEAYKGPQGTLFGQNSTGGAINYIANKPTDTFEASVSGTFARFNRWSVEGFVSGPVSDTMRVRIAGRQDGGGAWQKSYTHGQKLGNRDQFVGRALLEWEPTDQLKVNAGINGWKDRSDSQANQLIQYAPLQPPGLPQLVAYPTSPRSPRAADWDPKLPFSGNNKKLQYDSWFAQPFLRLDFDMNDSMTLTSLSTYSRFSTDSLIDVDGTSYEIGEVNQVGDIKEFNQELRLSGKAGRVNWVVGGNYQKNTIDEVQNILIHELSNTQNIGGSGFSAIFSPTFSKQKTEAFAAFGNIEVKLSDQFNIVGGARYTKTKIDFVGCNLDSGPPVPNQPNPGVTSSLRGFFNILYGLLSGNTGANPIVEGGCITLDNIPRNGNPPTFLPTDSRQILNEDNVSWNLTANFKPTPRTLLYARVAKGYKSGSFPTIGASTSVQFLPAKQESVMTYEAGFKASLADRRVNIEGAGFYYDYKNKQLSNFVPDAVFGPLIAIVNIPKSRVYGAELSATVVPVSGLTLSGGVTYIDTKIKTFNGFDVNGVLTDLAGEKFNLAPDWSGSFDAVYEFPVAEKVKAFLGSSLTFRSKTKGVIGATSNAYNIDGYTLVDAQIGLETEDGWRVQMWGKNITNKYYWNNVNRISDTIVRTAGMPATYGVTVGMKF</sequence>
<dbReference type="EMBL" id="CP059319">
    <property type="protein sequence ID" value="QTH20280.1"/>
    <property type="molecule type" value="Genomic_DNA"/>
</dbReference>
<keyword evidence="13" id="KW-0732">Signal</keyword>
<dbReference type="Gene3D" id="2.40.170.20">
    <property type="entry name" value="TonB-dependent receptor, beta-barrel domain"/>
    <property type="match status" value="2"/>
</dbReference>
<comment type="similarity">
    <text evidence="11 12">Belongs to the TonB-dependent receptor family.</text>
</comment>
<name>A0A975HCD0_9SPHN</name>
<keyword evidence="8 12" id="KW-0798">TonB box</keyword>
<dbReference type="CDD" id="cd01347">
    <property type="entry name" value="ligand_gated_channel"/>
    <property type="match status" value="1"/>
</dbReference>
<evidence type="ECO:0000256" key="13">
    <source>
        <dbReference type="SAM" id="SignalP"/>
    </source>
</evidence>
<accession>A0A975HCD0</accession>
<reference evidence="16" key="1">
    <citation type="submission" date="2020-07" db="EMBL/GenBank/DDBJ databases">
        <authorList>
            <person name="Camacho E."/>
        </authorList>
    </citation>
    <scope>NUCLEOTIDE SEQUENCE</scope>
    <source>
        <strain evidence="16">MPO218</strain>
    </source>
</reference>
<dbReference type="AlphaFoldDB" id="A0A975HCD0"/>
<keyword evidence="9 11" id="KW-0472">Membrane</keyword>
<evidence type="ECO:0000256" key="10">
    <source>
        <dbReference type="ARBA" id="ARBA00023237"/>
    </source>
</evidence>
<dbReference type="InterPro" id="IPR000531">
    <property type="entry name" value="Beta-barrel_TonB"/>
</dbReference>
<evidence type="ECO:0000313" key="16">
    <source>
        <dbReference type="EMBL" id="QTH20280.1"/>
    </source>
</evidence>
<keyword evidence="10 11" id="KW-0998">Cell outer membrane</keyword>
<gene>
    <name evidence="16" type="ORF">HRJ34_18285</name>
</gene>
<reference evidence="16" key="2">
    <citation type="submission" date="2021-04" db="EMBL/GenBank/DDBJ databases">
        <title>Isolation and genomic analysis of the ibuprofen-degrading bacterium Sphingomonas strain MPO218.</title>
        <authorList>
            <person name="Aulestia M."/>
            <person name="Flores A."/>
            <person name="Mangas E.L."/>
            <person name="Perez-Pulido A.J."/>
            <person name="Santero E."/>
            <person name="Camacho E.M."/>
        </authorList>
    </citation>
    <scope>NUCLEOTIDE SEQUENCE</scope>
    <source>
        <strain evidence="16">MPO218</strain>
    </source>
</reference>
<evidence type="ECO:0000256" key="9">
    <source>
        <dbReference type="ARBA" id="ARBA00023136"/>
    </source>
</evidence>
<evidence type="ECO:0000256" key="5">
    <source>
        <dbReference type="ARBA" id="ARBA00022692"/>
    </source>
</evidence>
<organism evidence="16 17">
    <name type="scientific">Rhizorhabdus wittichii</name>
    <dbReference type="NCBI Taxonomy" id="160791"/>
    <lineage>
        <taxon>Bacteria</taxon>
        <taxon>Pseudomonadati</taxon>
        <taxon>Pseudomonadota</taxon>
        <taxon>Alphaproteobacteria</taxon>
        <taxon>Sphingomonadales</taxon>
        <taxon>Sphingomonadaceae</taxon>
        <taxon>Rhizorhabdus</taxon>
    </lineage>
</organism>
<dbReference type="InterPro" id="IPR039426">
    <property type="entry name" value="TonB-dep_rcpt-like"/>
</dbReference>
<evidence type="ECO:0000256" key="1">
    <source>
        <dbReference type="ARBA" id="ARBA00004571"/>
    </source>
</evidence>
<keyword evidence="7" id="KW-0406">Ion transport</keyword>
<evidence type="ECO:0000256" key="12">
    <source>
        <dbReference type="RuleBase" id="RU003357"/>
    </source>
</evidence>
<evidence type="ECO:0000313" key="17">
    <source>
        <dbReference type="Proteomes" id="UP000664914"/>
    </source>
</evidence>
<evidence type="ECO:0000256" key="6">
    <source>
        <dbReference type="ARBA" id="ARBA00023004"/>
    </source>
</evidence>
<dbReference type="GO" id="GO:0009279">
    <property type="term" value="C:cell outer membrane"/>
    <property type="evidence" value="ECO:0007669"/>
    <property type="project" value="UniProtKB-SubCell"/>
</dbReference>
<dbReference type="PANTHER" id="PTHR32552">
    <property type="entry name" value="FERRICHROME IRON RECEPTOR-RELATED"/>
    <property type="match status" value="1"/>
</dbReference>
<feature type="chain" id="PRO_5036787499" evidence="13">
    <location>
        <begin position="23"/>
        <end position="796"/>
    </location>
</feature>
<feature type="domain" description="TonB-dependent receptor plug" evidence="15">
    <location>
        <begin position="53"/>
        <end position="160"/>
    </location>
</feature>
<dbReference type="PROSITE" id="PS52016">
    <property type="entry name" value="TONB_DEPENDENT_REC_3"/>
    <property type="match status" value="1"/>
</dbReference>
<dbReference type="PANTHER" id="PTHR32552:SF81">
    <property type="entry name" value="TONB-DEPENDENT OUTER MEMBRANE RECEPTOR"/>
    <property type="match status" value="1"/>
</dbReference>
<dbReference type="Proteomes" id="UP000664914">
    <property type="component" value="Chromosome"/>
</dbReference>
<evidence type="ECO:0000256" key="8">
    <source>
        <dbReference type="ARBA" id="ARBA00023077"/>
    </source>
</evidence>
<keyword evidence="3 11" id="KW-1134">Transmembrane beta strand</keyword>
<evidence type="ECO:0000256" key="3">
    <source>
        <dbReference type="ARBA" id="ARBA00022452"/>
    </source>
</evidence>
<evidence type="ECO:0000256" key="2">
    <source>
        <dbReference type="ARBA" id="ARBA00022448"/>
    </source>
</evidence>
<protein>
    <submittedName>
        <fullName evidence="16">TonB-dependent receptor</fullName>
    </submittedName>
</protein>
<dbReference type="Pfam" id="PF07715">
    <property type="entry name" value="Plug"/>
    <property type="match status" value="1"/>
</dbReference>
<keyword evidence="5 11" id="KW-0812">Transmembrane</keyword>
<keyword evidence="2 11" id="KW-0813">Transport</keyword>
<proteinExistence type="inferred from homology"/>
<evidence type="ECO:0000256" key="7">
    <source>
        <dbReference type="ARBA" id="ARBA00023065"/>
    </source>
</evidence>
<evidence type="ECO:0000259" key="15">
    <source>
        <dbReference type="Pfam" id="PF07715"/>
    </source>
</evidence>
<dbReference type="InterPro" id="IPR036942">
    <property type="entry name" value="Beta-barrel_TonB_sf"/>
</dbReference>
<evidence type="ECO:0000259" key="14">
    <source>
        <dbReference type="Pfam" id="PF00593"/>
    </source>
</evidence>
<dbReference type="RefSeq" id="WP_208632070.1">
    <property type="nucleotide sequence ID" value="NZ_CP059319.1"/>
</dbReference>
<dbReference type="Pfam" id="PF00593">
    <property type="entry name" value="TonB_dep_Rec_b-barrel"/>
    <property type="match status" value="1"/>
</dbReference>
<dbReference type="SUPFAM" id="SSF56935">
    <property type="entry name" value="Porins"/>
    <property type="match status" value="1"/>
</dbReference>
<keyword evidence="16" id="KW-0675">Receptor</keyword>
<feature type="domain" description="TonB-dependent receptor-like beta-barrel" evidence="14">
    <location>
        <begin position="254"/>
        <end position="762"/>
    </location>
</feature>
<dbReference type="InterPro" id="IPR012910">
    <property type="entry name" value="Plug_dom"/>
</dbReference>
<evidence type="ECO:0000256" key="11">
    <source>
        <dbReference type="PROSITE-ProRule" id="PRU01360"/>
    </source>
</evidence>
<comment type="subcellular location">
    <subcellularLocation>
        <location evidence="1 11">Cell outer membrane</location>
        <topology evidence="1 11">Multi-pass membrane protein</topology>
    </subcellularLocation>
</comment>
<keyword evidence="6" id="KW-0408">Iron</keyword>
<keyword evidence="4" id="KW-0410">Iron transport</keyword>
<evidence type="ECO:0000256" key="4">
    <source>
        <dbReference type="ARBA" id="ARBA00022496"/>
    </source>
</evidence>